<dbReference type="STRING" id="648782.SAMN04488554_2584"/>
<accession>A0A1H5L2L3</accession>
<dbReference type="Proteomes" id="UP000199220">
    <property type="component" value="Unassembled WGS sequence"/>
</dbReference>
<keyword evidence="1" id="KW-0808">Transferase</keyword>
<proteinExistence type="inferred from homology"/>
<dbReference type="PANTHER" id="PTHR12149:SF8">
    <property type="entry name" value="PROTEIN-RIBULOSAMINE 3-KINASE"/>
    <property type="match status" value="1"/>
</dbReference>
<dbReference type="Gene3D" id="3.30.200.20">
    <property type="entry name" value="Phosphorylase Kinase, domain 1"/>
    <property type="match status" value="1"/>
</dbReference>
<dbReference type="SUPFAM" id="SSF56112">
    <property type="entry name" value="Protein kinase-like (PK-like)"/>
    <property type="match status" value="1"/>
</dbReference>
<organism evidence="2 3">
    <name type="scientific">Ruania alba</name>
    <dbReference type="NCBI Taxonomy" id="648782"/>
    <lineage>
        <taxon>Bacteria</taxon>
        <taxon>Bacillati</taxon>
        <taxon>Actinomycetota</taxon>
        <taxon>Actinomycetes</taxon>
        <taxon>Micrococcales</taxon>
        <taxon>Ruaniaceae</taxon>
        <taxon>Ruania</taxon>
    </lineage>
</organism>
<name>A0A1H5L2L3_9MICO</name>
<dbReference type="InterPro" id="IPR016477">
    <property type="entry name" value="Fructo-/Ketosamine-3-kinase"/>
</dbReference>
<keyword evidence="1 2" id="KW-0418">Kinase</keyword>
<dbReference type="InterPro" id="IPR011009">
    <property type="entry name" value="Kinase-like_dom_sf"/>
</dbReference>
<keyword evidence="3" id="KW-1185">Reference proteome</keyword>
<sequence length="260" mass="27254">MRTWRKTDFPHPDAALAEADGLRWLAQPDGGARVAQVRHAEPGLLDLEHVSTGGGSAAMAHAFGAALARTHAAGAPSFGYVPGSTGGFMAGAPMPGSEAATWGEFYAEARVLPYVRRAAEAGAFRDPEIAVFEAVAERLRSGELDHAQPGLLRTGGTAVARLHGDLWSGNVLWGDGDPGEVVLIDATAHGGHAETDLAMLDLFGTPHLDEILAGYQEVSPLADGWQERVALHQLNPLLVHTVLFGGGYAQAALAAAARYR</sequence>
<reference evidence="3" key="1">
    <citation type="submission" date="2016-10" db="EMBL/GenBank/DDBJ databases">
        <authorList>
            <person name="Varghese N."/>
            <person name="Submissions S."/>
        </authorList>
    </citation>
    <scope>NUCLEOTIDE SEQUENCE [LARGE SCALE GENOMIC DNA]</scope>
    <source>
        <strain evidence="3">DSM 21368</strain>
    </source>
</reference>
<dbReference type="Pfam" id="PF03881">
    <property type="entry name" value="Fructosamin_kin"/>
    <property type="match status" value="1"/>
</dbReference>
<evidence type="ECO:0000313" key="3">
    <source>
        <dbReference type="Proteomes" id="UP000199220"/>
    </source>
</evidence>
<dbReference type="PIRSF" id="PIRSF006221">
    <property type="entry name" value="Ketosamine-3-kinase"/>
    <property type="match status" value="1"/>
</dbReference>
<gene>
    <name evidence="2" type="ORF">SAMN04488554_2584</name>
</gene>
<dbReference type="Gene3D" id="1.10.510.10">
    <property type="entry name" value="Transferase(Phosphotransferase) domain 1"/>
    <property type="match status" value="1"/>
</dbReference>
<dbReference type="AlphaFoldDB" id="A0A1H5L2L3"/>
<comment type="similarity">
    <text evidence="1">Belongs to the fructosamine kinase family.</text>
</comment>
<dbReference type="RefSeq" id="WP_089773521.1">
    <property type="nucleotide sequence ID" value="NZ_FNTX01000002.1"/>
</dbReference>
<evidence type="ECO:0000256" key="1">
    <source>
        <dbReference type="PIRNR" id="PIRNR006221"/>
    </source>
</evidence>
<dbReference type="PANTHER" id="PTHR12149">
    <property type="entry name" value="FRUCTOSAMINE 3 KINASE-RELATED PROTEIN"/>
    <property type="match status" value="1"/>
</dbReference>
<protein>
    <submittedName>
        <fullName evidence="2">Fructosamine-3-kinase</fullName>
    </submittedName>
</protein>
<dbReference type="GO" id="GO:0016301">
    <property type="term" value="F:kinase activity"/>
    <property type="evidence" value="ECO:0007669"/>
    <property type="project" value="UniProtKB-UniRule"/>
</dbReference>
<dbReference type="OrthoDB" id="5291879at2"/>
<dbReference type="Gene3D" id="1.20.1270.240">
    <property type="match status" value="1"/>
</dbReference>
<evidence type="ECO:0000313" key="2">
    <source>
        <dbReference type="EMBL" id="SEE71315.1"/>
    </source>
</evidence>
<dbReference type="EMBL" id="FNTX01000002">
    <property type="protein sequence ID" value="SEE71315.1"/>
    <property type="molecule type" value="Genomic_DNA"/>
</dbReference>